<dbReference type="Gene3D" id="3.40.50.10490">
    <property type="entry name" value="Glucose-6-phosphate isomerase like protein, domain 1"/>
    <property type="match status" value="1"/>
</dbReference>
<dbReference type="RefSeq" id="XP_072819989.1">
    <property type="nucleotide sequence ID" value="XM_072963888.1"/>
</dbReference>
<dbReference type="Proteomes" id="UP001652581">
    <property type="component" value="Chromosome 6"/>
</dbReference>
<protein>
    <submittedName>
        <fullName evidence="3">Small ribosomal subunit protein uS2B-like</fullName>
    </submittedName>
</protein>
<gene>
    <name evidence="3" type="primary">LOC140697034</name>
</gene>
<evidence type="ECO:0000313" key="2">
    <source>
        <dbReference type="Proteomes" id="UP001652581"/>
    </source>
</evidence>
<proteinExistence type="predicted"/>
<evidence type="ECO:0000256" key="1">
    <source>
        <dbReference type="SAM" id="MobiDB-lite"/>
    </source>
</evidence>
<accession>A0ABM5DGG0</accession>
<keyword evidence="2" id="KW-1185">Reference proteome</keyword>
<reference evidence="3" key="1">
    <citation type="submission" date="2025-08" db="UniProtKB">
        <authorList>
            <consortium name="RefSeq"/>
        </authorList>
    </citation>
    <scope>IDENTIFICATION</scope>
</reference>
<organism evidence="2 3">
    <name type="scientific">Vicugna pacos</name>
    <name type="common">Alpaca</name>
    <name type="synonym">Lama pacos</name>
    <dbReference type="NCBI Taxonomy" id="30538"/>
    <lineage>
        <taxon>Eukaryota</taxon>
        <taxon>Metazoa</taxon>
        <taxon>Chordata</taxon>
        <taxon>Craniata</taxon>
        <taxon>Vertebrata</taxon>
        <taxon>Euteleostomi</taxon>
        <taxon>Mammalia</taxon>
        <taxon>Eutheria</taxon>
        <taxon>Laurasiatheria</taxon>
        <taxon>Artiodactyla</taxon>
        <taxon>Tylopoda</taxon>
        <taxon>Camelidae</taxon>
        <taxon>Vicugna</taxon>
    </lineage>
</organism>
<dbReference type="GeneID" id="140697034"/>
<feature type="region of interest" description="Disordered" evidence="1">
    <location>
        <begin position="113"/>
        <end position="142"/>
    </location>
</feature>
<feature type="compositionally biased region" description="Low complexity" evidence="1">
    <location>
        <begin position="113"/>
        <end position="130"/>
    </location>
</feature>
<feature type="region of interest" description="Disordered" evidence="1">
    <location>
        <begin position="185"/>
        <end position="208"/>
    </location>
</feature>
<name>A0ABM5DGG0_VICPA</name>
<evidence type="ECO:0000313" key="3">
    <source>
        <dbReference type="RefSeq" id="XP_072819989.1"/>
    </source>
</evidence>
<sequence>MGSLEWPTPSSDSGWQLRWSSLLPRSRPYPGCSAPGTFTNRIQAASWEPRLPVVTDPRTATSLSERRPPLTCRSVTQTSLCPVRTLPSPPQGGSPLSGPDVLHARPRAGLHMCSRASGSSCGRGPVAPGRPRGRNREKTGAAEKAVTRRAFGVNGRLQLPVHGTHPRLLAGLKAQVPSVPVQQVPARAGPQPATGDGFVTSPLTPLNGLNERLHTEKKLYMKKKKKS</sequence>